<dbReference type="GO" id="GO:0022857">
    <property type="term" value="F:transmembrane transporter activity"/>
    <property type="evidence" value="ECO:0007669"/>
    <property type="project" value="UniProtKB-UniRule"/>
</dbReference>
<keyword evidence="10" id="KW-1185">Reference proteome</keyword>
<keyword evidence="2" id="KW-1003">Cell membrane</keyword>
<keyword evidence="5 7" id="KW-1133">Transmembrane helix</keyword>
<evidence type="ECO:0000256" key="3">
    <source>
        <dbReference type="ARBA" id="ARBA00022519"/>
    </source>
</evidence>
<feature type="transmembrane region" description="Helical" evidence="7">
    <location>
        <begin position="173"/>
        <end position="197"/>
    </location>
</feature>
<evidence type="ECO:0000259" key="8">
    <source>
        <dbReference type="Pfam" id="PF06808"/>
    </source>
</evidence>
<feature type="transmembrane region" description="Helical" evidence="7">
    <location>
        <begin position="407"/>
        <end position="428"/>
    </location>
</feature>
<feature type="transmembrane region" description="Helical" evidence="7">
    <location>
        <begin position="225"/>
        <end position="244"/>
    </location>
</feature>
<evidence type="ECO:0000256" key="1">
    <source>
        <dbReference type="ARBA" id="ARBA00004429"/>
    </source>
</evidence>
<sequence length="435" mass="46233">MELLEIAALLLLLLAVLLAGGVWIAVALMACGFVGMQFVGGNIPAGSVLATTIWGNSASWSLAALPLFIWMGEILFRTKLSDEMFRGLAPWLNWLPGRLMHVNVLACGIFGSVSGSSAATCATVAKIALPELKRRGYDEMVSLGSLAGAGTLGILIPPSITMVVYAVAANVSIIQVFLAGFLPGLLVMVLYSGYLIVWSLLNPKKTPPADPPMPLREKLAESSKLIPLTLLILLVFLSLLLGWATATECAAWGVLGSLAIAAWHRALTWESFWASVMGATRVTCMIMLILAGASYLSTAMAYTGIPVALAEWVGALNLSPYALIAALTVMYIVLGTALDGISMIVLTTAVVIPMVKQAGFDLVWFGIFVVLVVEMAEVSPPVGFNLFVLQTMSGKDSYTVARASIPFFFLLVAAVALITIFPQIVMVLPEMAFTK</sequence>
<evidence type="ECO:0000313" key="9">
    <source>
        <dbReference type="EMBL" id="RAI33473.1"/>
    </source>
</evidence>
<gene>
    <name evidence="9" type="ORF">CH338_22500</name>
</gene>
<feature type="transmembrane region" description="Helical" evidence="7">
    <location>
        <begin position="250"/>
        <end position="267"/>
    </location>
</feature>
<comment type="function">
    <text evidence="7">Part of the tripartite ATP-independent periplasmic (TRAP) transport system.</text>
</comment>
<feature type="transmembrane region" description="Helical" evidence="7">
    <location>
        <begin position="279"/>
        <end position="302"/>
    </location>
</feature>
<keyword evidence="3 7" id="KW-0997">Cell inner membrane</keyword>
<dbReference type="PANTHER" id="PTHR33362:SF5">
    <property type="entry name" value="C4-DICARBOXYLATE TRAP TRANSPORTER LARGE PERMEASE PROTEIN DCTM"/>
    <property type="match status" value="1"/>
</dbReference>
<evidence type="ECO:0000256" key="6">
    <source>
        <dbReference type="ARBA" id="ARBA00023136"/>
    </source>
</evidence>
<dbReference type="GO" id="GO:0005886">
    <property type="term" value="C:plasma membrane"/>
    <property type="evidence" value="ECO:0007669"/>
    <property type="project" value="UniProtKB-SubCell"/>
</dbReference>
<comment type="subunit">
    <text evidence="7">The complex comprises the extracytoplasmic solute receptor protein and the two transmembrane proteins.</text>
</comment>
<name>A0A327K6S3_9BRAD</name>
<protein>
    <recommendedName>
        <fullName evidence="7">TRAP transporter large permease protein</fullName>
    </recommendedName>
</protein>
<dbReference type="AlphaFoldDB" id="A0A327K6S3"/>
<dbReference type="OrthoDB" id="9783448at2"/>
<feature type="domain" description="TRAP C4-dicarboxylate transport system permease DctM subunit" evidence="8">
    <location>
        <begin position="12"/>
        <end position="424"/>
    </location>
</feature>
<feature type="transmembrane region" description="Helical" evidence="7">
    <location>
        <begin position="362"/>
        <end position="387"/>
    </location>
</feature>
<reference evidence="9 10" key="1">
    <citation type="submission" date="2017-07" db="EMBL/GenBank/DDBJ databases">
        <title>Draft Genome Sequences of Select Purple Nonsulfur Bacteria.</title>
        <authorList>
            <person name="Lasarre B."/>
            <person name="Mckinlay J.B."/>
        </authorList>
    </citation>
    <scope>NUCLEOTIDE SEQUENCE [LARGE SCALE GENOMIC DNA]</scope>
    <source>
        <strain evidence="9 10">DSM 11907</strain>
    </source>
</reference>
<dbReference type="NCBIfam" id="TIGR00786">
    <property type="entry name" value="dctM"/>
    <property type="match status" value="1"/>
</dbReference>
<evidence type="ECO:0000313" key="10">
    <source>
        <dbReference type="Proteomes" id="UP000248863"/>
    </source>
</evidence>
<dbReference type="Pfam" id="PF06808">
    <property type="entry name" value="DctM"/>
    <property type="match status" value="1"/>
</dbReference>
<evidence type="ECO:0000256" key="4">
    <source>
        <dbReference type="ARBA" id="ARBA00022692"/>
    </source>
</evidence>
<keyword evidence="4 7" id="KW-0812">Transmembrane</keyword>
<evidence type="ECO:0000256" key="5">
    <source>
        <dbReference type="ARBA" id="ARBA00022989"/>
    </source>
</evidence>
<dbReference type="InterPro" id="IPR004681">
    <property type="entry name" value="TRAP_DctM"/>
</dbReference>
<dbReference type="PANTHER" id="PTHR33362">
    <property type="entry name" value="SIALIC ACID TRAP TRANSPORTER PERMEASE PROTEIN SIAT-RELATED"/>
    <property type="match status" value="1"/>
</dbReference>
<feature type="transmembrane region" description="Helical" evidence="7">
    <location>
        <begin position="322"/>
        <end position="355"/>
    </location>
</feature>
<feature type="transmembrane region" description="Helical" evidence="7">
    <location>
        <begin position="143"/>
        <end position="167"/>
    </location>
</feature>
<feature type="transmembrane region" description="Helical" evidence="7">
    <location>
        <begin position="53"/>
        <end position="76"/>
    </location>
</feature>
<dbReference type="RefSeq" id="WP_111359326.1">
    <property type="nucleotide sequence ID" value="NZ_NHSK01000198.1"/>
</dbReference>
<dbReference type="EMBL" id="NPEU01000358">
    <property type="protein sequence ID" value="RAI33473.1"/>
    <property type="molecule type" value="Genomic_DNA"/>
</dbReference>
<comment type="subcellular location">
    <subcellularLocation>
        <location evidence="1 7">Cell inner membrane</location>
        <topology evidence="1 7">Multi-pass membrane protein</topology>
    </subcellularLocation>
</comment>
<evidence type="ECO:0000256" key="2">
    <source>
        <dbReference type="ARBA" id="ARBA00022475"/>
    </source>
</evidence>
<comment type="caution">
    <text evidence="7">Lacks conserved residue(s) required for the propagation of feature annotation.</text>
</comment>
<keyword evidence="7" id="KW-0813">Transport</keyword>
<dbReference type="InterPro" id="IPR010656">
    <property type="entry name" value="DctM"/>
</dbReference>
<comment type="similarity">
    <text evidence="7">Belongs to the TRAP transporter large permease family.</text>
</comment>
<dbReference type="Proteomes" id="UP000248863">
    <property type="component" value="Unassembled WGS sequence"/>
</dbReference>
<dbReference type="PIRSF" id="PIRSF006066">
    <property type="entry name" value="HI0050"/>
    <property type="match status" value="1"/>
</dbReference>
<accession>A0A327K6S3</accession>
<organism evidence="9 10">
    <name type="scientific">Rhodoplanes elegans</name>
    <dbReference type="NCBI Taxonomy" id="29408"/>
    <lineage>
        <taxon>Bacteria</taxon>
        <taxon>Pseudomonadati</taxon>
        <taxon>Pseudomonadota</taxon>
        <taxon>Alphaproteobacteria</taxon>
        <taxon>Hyphomicrobiales</taxon>
        <taxon>Nitrobacteraceae</taxon>
        <taxon>Rhodoplanes</taxon>
    </lineage>
</organism>
<evidence type="ECO:0000256" key="7">
    <source>
        <dbReference type="RuleBase" id="RU369079"/>
    </source>
</evidence>
<keyword evidence="6 7" id="KW-0472">Membrane</keyword>
<comment type="caution">
    <text evidence="9">The sequence shown here is derived from an EMBL/GenBank/DDBJ whole genome shotgun (WGS) entry which is preliminary data.</text>
</comment>
<proteinExistence type="inferred from homology"/>